<proteinExistence type="predicted"/>
<evidence type="ECO:0000313" key="1">
    <source>
        <dbReference type="EMBL" id="QDG52815.1"/>
    </source>
</evidence>
<keyword evidence="2" id="KW-1185">Reference proteome</keyword>
<protein>
    <submittedName>
        <fullName evidence="1">Uncharacterized protein</fullName>
    </submittedName>
</protein>
<name>A0A4Y6PYJ6_PERCE</name>
<reference evidence="1 2" key="1">
    <citation type="submission" date="2019-06" db="EMBL/GenBank/DDBJ databases">
        <title>Persicimonas caeni gen. nov., sp. nov., a predatory bacterium isolated from solar saltern.</title>
        <authorList>
            <person name="Wang S."/>
        </authorList>
    </citation>
    <scope>NUCLEOTIDE SEQUENCE [LARGE SCALE GENOMIC DNA]</scope>
    <source>
        <strain evidence="1 2">YN101</strain>
    </source>
</reference>
<accession>A0A5B8YAH6</accession>
<evidence type="ECO:0000313" key="2">
    <source>
        <dbReference type="Proteomes" id="UP000315995"/>
    </source>
</evidence>
<accession>A0A4Y6PYJ6</accession>
<sequence>MKSVFVQEWVDSELGHSGSNSRYSIHMKEDDRDRFARAHAGEAKQAGRALRPIGRWGVVGIDEAVYEEVRKSVNGMWYRGKAYWDGQEIDIGGGSK</sequence>
<dbReference type="EMBL" id="CP041186">
    <property type="protein sequence ID" value="QDG52815.1"/>
    <property type="molecule type" value="Genomic_DNA"/>
</dbReference>
<dbReference type="AlphaFoldDB" id="A0A4Y6PYJ6"/>
<gene>
    <name evidence="1" type="ORF">FIV42_19315</name>
</gene>
<organism evidence="1 2">
    <name type="scientific">Persicimonas caeni</name>
    <dbReference type="NCBI Taxonomy" id="2292766"/>
    <lineage>
        <taxon>Bacteria</taxon>
        <taxon>Deltaproteobacteria</taxon>
        <taxon>Bradymonadales</taxon>
        <taxon>Bradymonadaceae</taxon>
        <taxon>Persicimonas</taxon>
    </lineage>
</organism>
<dbReference type="Proteomes" id="UP000315995">
    <property type="component" value="Chromosome"/>
</dbReference>
<dbReference type="RefSeq" id="WP_141199276.1">
    <property type="nucleotide sequence ID" value="NZ_CP041186.1"/>
</dbReference>